<gene>
    <name evidence="2" type="ORF">SAMN04487820_10563</name>
</gene>
<sequence length="240" mass="26084">MRPETSPTSATSGTAGTTDPGGLRRFLRPRGESARAERAPGTSCEMCSEQLWETGHSHVVNVENRRILCTCRACYLLFTHPGAGSGKHRAVPERYRYAPTFPPGVALWEATGIPVGMAFAFRSSTTGPVLFYPSPAGATEATLPPKDWDEVTAGEPAFADIAEDVEALLINQLGESGTEFEGFLVPIDTCYRLVGLVRTYWRGFDGGSQAREHIEEFFTGLRQRGERVGSAQPGWERGDG</sequence>
<evidence type="ECO:0000313" key="2">
    <source>
        <dbReference type="EMBL" id="SDK17043.1"/>
    </source>
</evidence>
<dbReference type="Proteomes" id="UP000199213">
    <property type="component" value="Unassembled WGS sequence"/>
</dbReference>
<accession>A0A1G8ZPU1</accession>
<organism evidence="2 3">
    <name type="scientific">Actinopolyspora mzabensis</name>
    <dbReference type="NCBI Taxonomy" id="995066"/>
    <lineage>
        <taxon>Bacteria</taxon>
        <taxon>Bacillati</taxon>
        <taxon>Actinomycetota</taxon>
        <taxon>Actinomycetes</taxon>
        <taxon>Actinopolysporales</taxon>
        <taxon>Actinopolysporaceae</taxon>
        <taxon>Actinopolyspora</taxon>
    </lineage>
</organism>
<dbReference type="Pfam" id="PF19372">
    <property type="entry name" value="DUF5947"/>
    <property type="match status" value="1"/>
</dbReference>
<evidence type="ECO:0000313" key="3">
    <source>
        <dbReference type="Proteomes" id="UP000199213"/>
    </source>
</evidence>
<proteinExistence type="predicted"/>
<keyword evidence="3" id="KW-1185">Reference proteome</keyword>
<protein>
    <submittedName>
        <fullName evidence="2">Uncharacterized protein</fullName>
    </submittedName>
</protein>
<dbReference type="AlphaFoldDB" id="A0A1G8ZPU1"/>
<feature type="region of interest" description="Disordered" evidence="1">
    <location>
        <begin position="1"/>
        <end position="40"/>
    </location>
</feature>
<dbReference type="RefSeq" id="WP_218120037.1">
    <property type="nucleotide sequence ID" value="NZ_FNFM01000005.1"/>
</dbReference>
<dbReference type="EMBL" id="FNFM01000005">
    <property type="protein sequence ID" value="SDK17043.1"/>
    <property type="molecule type" value="Genomic_DNA"/>
</dbReference>
<reference evidence="3" key="1">
    <citation type="submission" date="2016-10" db="EMBL/GenBank/DDBJ databases">
        <authorList>
            <person name="Varghese N."/>
            <person name="Submissions S."/>
        </authorList>
    </citation>
    <scope>NUCLEOTIDE SEQUENCE [LARGE SCALE GENOMIC DNA]</scope>
    <source>
        <strain evidence="3">DSM 45460</strain>
    </source>
</reference>
<feature type="compositionally biased region" description="Low complexity" evidence="1">
    <location>
        <begin position="1"/>
        <end position="24"/>
    </location>
</feature>
<evidence type="ECO:0000256" key="1">
    <source>
        <dbReference type="SAM" id="MobiDB-lite"/>
    </source>
</evidence>
<feature type="compositionally biased region" description="Basic and acidic residues" evidence="1">
    <location>
        <begin position="29"/>
        <end position="38"/>
    </location>
</feature>
<name>A0A1G8ZPU1_ACTMZ</name>
<dbReference type="InterPro" id="IPR045991">
    <property type="entry name" value="DUF5947"/>
</dbReference>